<evidence type="ECO:0000313" key="9">
    <source>
        <dbReference type="Proteomes" id="UP000032214"/>
    </source>
</evidence>
<name>A0A0D2JN06_9BACT</name>
<organism evidence="8 9">
    <name type="scientific">candidate division TM6 bacterium JCVI TM6SC1</name>
    <dbReference type="NCBI Taxonomy" id="1306947"/>
    <lineage>
        <taxon>Bacteria</taxon>
        <taxon>Candidatus Babelota</taxon>
        <taxon>Vermiphilus</taxon>
    </lineage>
</organism>
<feature type="transmembrane region" description="Helical" evidence="5">
    <location>
        <begin position="359"/>
        <end position="382"/>
    </location>
</feature>
<comment type="subcellular location">
    <subcellularLocation>
        <location evidence="1">Membrane</location>
        <topology evidence="1">Multi-pass membrane protein</topology>
    </subcellularLocation>
</comment>
<feature type="transmembrane region" description="Helical" evidence="5">
    <location>
        <begin position="453"/>
        <end position="474"/>
    </location>
</feature>
<dbReference type="STRING" id="1306947.J120_02130"/>
<protein>
    <recommendedName>
        <fullName evidence="7">Cytochrome C biogenesis protein transmembrane domain-containing protein</fullName>
    </recommendedName>
</protein>
<evidence type="ECO:0000313" key="8">
    <source>
        <dbReference type="EMBL" id="KIX85703.1"/>
    </source>
</evidence>
<feature type="chain" id="PRO_5002256175" description="Cytochrome C biogenesis protein transmembrane domain-containing protein" evidence="6">
    <location>
        <begin position="25"/>
        <end position="606"/>
    </location>
</feature>
<evidence type="ECO:0000256" key="4">
    <source>
        <dbReference type="ARBA" id="ARBA00023136"/>
    </source>
</evidence>
<dbReference type="PANTHER" id="PTHR32234:SF0">
    <property type="entry name" value="THIOL:DISULFIDE INTERCHANGE PROTEIN DSBD"/>
    <property type="match status" value="1"/>
</dbReference>
<gene>
    <name evidence="8" type="ORF">J120_02130</name>
</gene>
<feature type="transmembrane region" description="Helical" evidence="5">
    <location>
        <begin position="209"/>
        <end position="236"/>
    </location>
</feature>
<dbReference type="SUPFAM" id="SSF52833">
    <property type="entry name" value="Thioredoxin-like"/>
    <property type="match status" value="1"/>
</dbReference>
<feature type="transmembrane region" description="Helical" evidence="5">
    <location>
        <begin position="421"/>
        <end position="441"/>
    </location>
</feature>
<feature type="transmembrane region" description="Helical" evidence="5">
    <location>
        <begin position="324"/>
        <end position="353"/>
    </location>
</feature>
<sequence length="606" mass="66368">MQMYIKNRWYIIFCMISNILSGQAVPSSHIARISVVDDTTLRVNVPVSVDATDWWNLDTLSCSINDQHAQIKEWKVNVPTGRVQDRNLGRLDNVIKGPFELTVLISSPQAHALLAQDNQLFVSCYQCSAKSLVNYTVPLNVTAPAVVLAHDVQPTEAHDQVISTSIDITDDNHEIVRAPAATHTVPSRQSWTSWIDALFSSSNSWTFRILLTFLLGLLMSLTPCIYPMIPITVGILQSQASKSVGYNFLLSCAYSSGMALTFAAFGMLAAFSGQVFGSIMAKPWFILLIVALLVYLALSMIGLYEMYIPRFMQPRASVGQKGSLLSVFLFGAASGTFASPCLSPGLMLLLSMVTQFPPIYAFSLLFAFGIGLSVPLLLVGTFSSSLSMLPQAGMWMVEVKKFLGFILLGLSLYFVKNIVPVWIVWWLLAMLLGVIGIYYAVHVKSVHTPAGKRITGILSILLIAASVLTATHAFRATYLVPAIEATGVDSWLTDYESAVEIAQATKRYIFVDVGSPCCTICKLIDTTLFADPIVQKALEKYVPVHLDGTADCSVNSVNIPQKYKIIGFPTILVIDPASGNEIKRWGPELYGANPISFAQELNSYVI</sequence>
<dbReference type="Pfam" id="PF13899">
    <property type="entry name" value="Thioredoxin_7"/>
    <property type="match status" value="1"/>
</dbReference>
<dbReference type="Proteomes" id="UP000032214">
    <property type="component" value="Unassembled WGS sequence"/>
</dbReference>
<dbReference type="eggNOG" id="COG4232">
    <property type="taxonomic scope" value="Bacteria"/>
</dbReference>
<dbReference type="InterPro" id="IPR003834">
    <property type="entry name" value="Cyt_c_assmbl_TM_dom"/>
</dbReference>
<keyword evidence="3 5" id="KW-1133">Transmembrane helix</keyword>
<evidence type="ECO:0000259" key="7">
    <source>
        <dbReference type="Pfam" id="PF02683"/>
    </source>
</evidence>
<dbReference type="GO" id="GO:0045454">
    <property type="term" value="P:cell redox homeostasis"/>
    <property type="evidence" value="ECO:0007669"/>
    <property type="project" value="TreeGrafter"/>
</dbReference>
<dbReference type="PANTHER" id="PTHR32234">
    <property type="entry name" value="THIOL:DISULFIDE INTERCHANGE PROTEIN DSBD"/>
    <property type="match status" value="1"/>
</dbReference>
<comment type="caution">
    <text evidence="8">The sequence shown here is derived from an EMBL/GenBank/DDBJ whole genome shotgun (WGS) entry which is preliminary data.</text>
</comment>
<feature type="domain" description="Cytochrome C biogenesis protein transmembrane" evidence="7">
    <location>
        <begin position="209"/>
        <end position="419"/>
    </location>
</feature>
<feature type="transmembrane region" description="Helical" evidence="5">
    <location>
        <begin position="248"/>
        <end position="272"/>
    </location>
</feature>
<proteinExistence type="predicted"/>
<dbReference type="GO" id="GO:0015035">
    <property type="term" value="F:protein-disulfide reductase activity"/>
    <property type="evidence" value="ECO:0007669"/>
    <property type="project" value="TreeGrafter"/>
</dbReference>
<keyword evidence="6" id="KW-0732">Signal</keyword>
<evidence type="ECO:0000256" key="2">
    <source>
        <dbReference type="ARBA" id="ARBA00022692"/>
    </source>
</evidence>
<dbReference type="GO" id="GO:0017004">
    <property type="term" value="P:cytochrome complex assembly"/>
    <property type="evidence" value="ECO:0007669"/>
    <property type="project" value="InterPro"/>
</dbReference>
<evidence type="ECO:0000256" key="5">
    <source>
        <dbReference type="SAM" id="Phobius"/>
    </source>
</evidence>
<dbReference type="EMBL" id="ARQD01000001">
    <property type="protein sequence ID" value="KIX85703.1"/>
    <property type="molecule type" value="Genomic_DNA"/>
</dbReference>
<evidence type="ECO:0000256" key="3">
    <source>
        <dbReference type="ARBA" id="ARBA00022989"/>
    </source>
</evidence>
<feature type="signal peptide" evidence="6">
    <location>
        <begin position="1"/>
        <end position="24"/>
    </location>
</feature>
<dbReference type="Pfam" id="PF02683">
    <property type="entry name" value="DsbD_TM"/>
    <property type="match status" value="1"/>
</dbReference>
<dbReference type="GO" id="GO:0016020">
    <property type="term" value="C:membrane"/>
    <property type="evidence" value="ECO:0007669"/>
    <property type="project" value="UniProtKB-SubCell"/>
</dbReference>
<dbReference type="InterPro" id="IPR036249">
    <property type="entry name" value="Thioredoxin-like_sf"/>
</dbReference>
<evidence type="ECO:0000256" key="6">
    <source>
        <dbReference type="SAM" id="SignalP"/>
    </source>
</evidence>
<feature type="transmembrane region" description="Helical" evidence="5">
    <location>
        <begin position="284"/>
        <end position="304"/>
    </location>
</feature>
<dbReference type="Gene3D" id="3.40.30.10">
    <property type="entry name" value="Glutaredoxin"/>
    <property type="match status" value="1"/>
</dbReference>
<accession>A0A0D2JN06</accession>
<keyword evidence="2 5" id="KW-0812">Transmembrane</keyword>
<reference evidence="8 9" key="1">
    <citation type="journal article" date="2013" name="Proc. Natl. Acad. Sci. U.S.A.">
        <title>Candidate phylum TM6 genome recovered from a hospital sink biofilm provides genomic insights into this uncultivated phylum.</title>
        <authorList>
            <person name="McLean J.S."/>
            <person name="Lombardo M.J."/>
            <person name="Badger J.H."/>
            <person name="Edlund A."/>
            <person name="Novotny M."/>
            <person name="Yee-Greenbaum J."/>
            <person name="Vyahhi N."/>
            <person name="Hall A.P."/>
            <person name="Yang Y."/>
            <person name="Dupont C.L."/>
            <person name="Ziegler M.G."/>
            <person name="Chitsaz H."/>
            <person name="Allen A.E."/>
            <person name="Yooseph S."/>
            <person name="Tesler G."/>
            <person name="Pevzner P.A."/>
            <person name="Friedman R.M."/>
            <person name="Nealson K.H."/>
            <person name="Venter J.C."/>
            <person name="Lasken R.S."/>
        </authorList>
    </citation>
    <scope>NUCLEOTIDE SEQUENCE [LARGE SCALE GENOMIC DNA]</scope>
    <source>
        <strain evidence="8 9">TM6SC1</strain>
    </source>
</reference>
<keyword evidence="9" id="KW-1185">Reference proteome</keyword>
<keyword evidence="4 5" id="KW-0472">Membrane</keyword>
<dbReference type="AlphaFoldDB" id="A0A0D2JN06"/>
<evidence type="ECO:0000256" key="1">
    <source>
        <dbReference type="ARBA" id="ARBA00004141"/>
    </source>
</evidence>
<feature type="transmembrane region" description="Helical" evidence="5">
    <location>
        <begin position="394"/>
        <end position="415"/>
    </location>
</feature>